<evidence type="ECO:0000256" key="13">
    <source>
        <dbReference type="ARBA" id="ARBA00022787"/>
    </source>
</evidence>
<evidence type="ECO:0000256" key="18">
    <source>
        <dbReference type="ARBA" id="ARBA00023108"/>
    </source>
</evidence>
<keyword evidence="16" id="KW-0770">Synapse</keyword>
<keyword evidence="14" id="KW-0378">Hydrolase</keyword>
<keyword evidence="18" id="KW-0090">Biological rhythms</keyword>
<dbReference type="CDD" id="cd08771">
    <property type="entry name" value="DLP_1"/>
    <property type="match status" value="1"/>
</dbReference>
<evidence type="ECO:0000256" key="1">
    <source>
        <dbReference type="ARBA" id="ARBA00004184"/>
    </source>
</evidence>
<dbReference type="GeneTree" id="ENSGT00940000155504"/>
<keyword evidence="13" id="KW-1000">Mitochondrion outer membrane</keyword>
<dbReference type="InterPro" id="IPR003130">
    <property type="entry name" value="GED"/>
</dbReference>
<keyword evidence="12 28" id="KW-0547">Nucleotide-binding</keyword>
<keyword evidence="23" id="KW-0472">Membrane</keyword>
<dbReference type="PANTHER" id="PTHR11566">
    <property type="entry name" value="DYNAMIN"/>
    <property type="match status" value="1"/>
</dbReference>
<dbReference type="InterPro" id="IPR027417">
    <property type="entry name" value="P-loop_NTPase"/>
</dbReference>
<keyword evidence="11" id="KW-0399">Innate immunity</keyword>
<dbReference type="InterPro" id="IPR000375">
    <property type="entry name" value="Dynamin_stalk"/>
</dbReference>
<dbReference type="PROSITE" id="PS51718">
    <property type="entry name" value="G_DYNAMIN_2"/>
    <property type="match status" value="1"/>
</dbReference>
<dbReference type="SMART" id="SM00053">
    <property type="entry name" value="DYNc"/>
    <property type="match status" value="1"/>
</dbReference>
<dbReference type="PRINTS" id="PR00195">
    <property type="entry name" value="DYNAMIN"/>
</dbReference>
<evidence type="ECO:0000256" key="21">
    <source>
        <dbReference type="ARBA" id="ARBA00023128"/>
    </source>
</evidence>
<evidence type="ECO:0000256" key="16">
    <source>
        <dbReference type="ARBA" id="ARBA00023018"/>
    </source>
</evidence>
<evidence type="ECO:0000256" key="10">
    <source>
        <dbReference type="ARBA" id="ARBA00022490"/>
    </source>
</evidence>
<evidence type="ECO:0000256" key="14">
    <source>
        <dbReference type="ARBA" id="ARBA00022801"/>
    </source>
</evidence>
<evidence type="ECO:0000256" key="12">
    <source>
        <dbReference type="ARBA" id="ARBA00022741"/>
    </source>
</evidence>
<dbReference type="InterPro" id="IPR001401">
    <property type="entry name" value="Dynamin_GTPase"/>
</dbReference>
<keyword evidence="10" id="KW-0963">Cytoplasm</keyword>
<keyword evidence="17" id="KW-0333">Golgi apparatus</keyword>
<dbReference type="Pfam" id="PF02212">
    <property type="entry name" value="GED"/>
    <property type="match status" value="1"/>
</dbReference>
<keyword evidence="21" id="KW-0496">Mitochondrion</keyword>
<evidence type="ECO:0000256" key="11">
    <source>
        <dbReference type="ARBA" id="ARBA00022588"/>
    </source>
</evidence>
<dbReference type="Ensembl" id="ENSFCTT00005041322.1">
    <property type="protein sequence ID" value="ENSFCTP00005029295.1"/>
    <property type="gene ID" value="ENSFCTG00005014466.1"/>
</dbReference>
<dbReference type="Pfam" id="PF01031">
    <property type="entry name" value="Dynamin_M"/>
    <property type="match status" value="1"/>
</dbReference>
<keyword evidence="15" id="KW-0391">Immunity</keyword>
<dbReference type="PANTHER" id="PTHR11566:SF39">
    <property type="entry name" value="DYNAMIN-1-LIKE PROTEIN"/>
    <property type="match status" value="1"/>
</dbReference>
<feature type="region of interest" description="Disordered" evidence="29">
    <location>
        <begin position="588"/>
        <end position="654"/>
    </location>
</feature>
<feature type="domain" description="Dynamin-type G" evidence="31">
    <location>
        <begin position="74"/>
        <end position="367"/>
    </location>
</feature>
<reference evidence="32 33" key="1">
    <citation type="submission" date="2021-02" db="EMBL/GenBank/DDBJ databases">
        <title>Safari Cat Assemblies.</title>
        <authorList>
            <person name="Bredemeyer K.R."/>
            <person name="Murphy W.J."/>
        </authorList>
    </citation>
    <scope>NUCLEOTIDE SEQUENCE [LARGE SCALE GENOMIC DNA]</scope>
</reference>
<dbReference type="InterPro" id="IPR030381">
    <property type="entry name" value="G_DYNAMIN_dom"/>
</dbReference>
<feature type="domain" description="GED" evidence="30">
    <location>
        <begin position="709"/>
        <end position="800"/>
    </location>
</feature>
<dbReference type="Gene3D" id="1.20.120.1240">
    <property type="entry name" value="Dynamin, middle domain"/>
    <property type="match status" value="2"/>
</dbReference>
<dbReference type="SMART" id="SM00302">
    <property type="entry name" value="GED"/>
    <property type="match status" value="1"/>
</dbReference>
<feature type="region of interest" description="Disordered" evidence="29">
    <location>
        <begin position="1"/>
        <end position="43"/>
    </location>
</feature>
<dbReference type="SUPFAM" id="SSF52540">
    <property type="entry name" value="P-loop containing nucleoside triphosphate hydrolases"/>
    <property type="match status" value="1"/>
</dbReference>
<proteinExistence type="inferred from homology"/>
<feature type="compositionally biased region" description="Low complexity" evidence="29">
    <location>
        <begin position="602"/>
        <end position="619"/>
    </location>
</feature>
<evidence type="ECO:0000256" key="24">
    <source>
        <dbReference type="ARBA" id="ARBA00023140"/>
    </source>
</evidence>
<comment type="similarity">
    <text evidence="28">Belongs to the TRAFAC class dynamin-like GTPase superfamily. Dynamin/Fzo/YdjA family.</text>
</comment>
<accession>A0ABI7Y3G3</accession>
<evidence type="ECO:0000256" key="19">
    <source>
        <dbReference type="ARBA" id="ARBA00023118"/>
    </source>
</evidence>
<keyword evidence="19" id="KW-0051">Antiviral defense</keyword>
<keyword evidence="25" id="KW-0168">Coated pit</keyword>
<evidence type="ECO:0000259" key="31">
    <source>
        <dbReference type="PROSITE" id="PS51718"/>
    </source>
</evidence>
<evidence type="ECO:0000256" key="7">
    <source>
        <dbReference type="ARBA" id="ARBA00004600"/>
    </source>
</evidence>
<evidence type="ECO:0000313" key="32">
    <source>
        <dbReference type="Ensembl" id="ENSFCTP00005029295.1"/>
    </source>
</evidence>
<keyword evidence="20" id="KW-0446">Lipid-binding</keyword>
<dbReference type="Proteomes" id="UP000823872">
    <property type="component" value="Chromosome B4"/>
</dbReference>
<dbReference type="InterPro" id="IPR019762">
    <property type="entry name" value="Dynamin_GTPase_CS"/>
</dbReference>
<evidence type="ECO:0000256" key="5">
    <source>
        <dbReference type="ARBA" id="ARBA00004514"/>
    </source>
</evidence>
<reference evidence="32" key="2">
    <citation type="submission" date="2025-08" db="UniProtKB">
        <authorList>
            <consortium name="Ensembl"/>
        </authorList>
    </citation>
    <scope>IDENTIFICATION</scope>
    <source>
        <strain evidence="32">breed Abyssinian</strain>
    </source>
</reference>
<evidence type="ECO:0000256" key="23">
    <source>
        <dbReference type="ARBA" id="ARBA00023136"/>
    </source>
</evidence>
<evidence type="ECO:0000256" key="20">
    <source>
        <dbReference type="ARBA" id="ARBA00023121"/>
    </source>
</evidence>
<dbReference type="InterPro" id="IPR022812">
    <property type="entry name" value="Dynamin"/>
</dbReference>
<keyword evidence="24" id="KW-0576">Peroxisome</keyword>
<evidence type="ECO:0000256" key="22">
    <source>
        <dbReference type="ARBA" id="ARBA00023134"/>
    </source>
</evidence>
<evidence type="ECO:0000256" key="25">
    <source>
        <dbReference type="ARBA" id="ARBA00023176"/>
    </source>
</evidence>
<keyword evidence="33" id="KW-1185">Reference proteome</keyword>
<sequence length="804" mass="89338">MACREGAGSAGRVQWVPAPEEKAEERRKEADSGPRPHSLPRPAGRGSCVFGAMEALIPVINKLQDVFNTVGADIIQLPQIVVVGTQSSGKSSVLESLVGRDLLPRGTGIVTRRPLILQLVHVSPEDKRKTTGEENDPATWKNSRHLSKGVEAEEWGKFLHTKNKLYTDFDEIRQEIENETERISGNNKGVSPEPIHLKIFSPNVVNLTLVDLPGMTKVPVGDQPKDIELQIRELILRFISNPNSIILAVTAANTDMATSEALKISREVDPDGRRTLAVITKLDLMDAGTDAMDVLMGRVIPVKLGIIGVVNRSQLDINNKKSVTDSIRDEYAFLQKKYPSLANRNGTKYLARTLNRLLMHHIRDCLPELKTRINVLAAQYQSLLNSYGEPVDDKSATLLQLITKFATEYCNTIEGTAKYIETSELCGGARICYIFHETFGRTLESVDPLGGLNTIDILTAIRNATGPRPALFVPEVSFELLVKRQIKRLEEPSLRCVELVHEEMQRIIQHCSNYSTQELLRFPKLHDAIVEVVTCLLRKRLPVTNEMVHNLVAIELAYINTKHPDFADACGLMNNNIEEQRRNRLARELPSAVSRDKSYKVPSALAPASQEPSPAASAEADGKLIQDSRRETKNVASGGGGVGDGVQEPTTGNWRGMLKTSKAEELLAEEKSKPIPIMPASPQKGHAVNLLDVPVPVARKLSAREQRDCEVIERLIKSYFLIVRKNIQDSVPKAVMHFLVNHVKDTLQSELVGQLYKSSLLDDLLTESEDMAQRRKEAADMLKVSQMLLNLHTRGWVVDINTTF</sequence>
<name>A0ABI7Y3G3_FELCA</name>
<comment type="subcellular location">
    <subcellularLocation>
        <location evidence="5">Cytoplasm</location>
        <location evidence="5">Cytosol</location>
    </subcellularLocation>
    <subcellularLocation>
        <location evidence="3">Cytoplasmic vesicle</location>
        <location evidence="3">Secretory vesicle</location>
        <location evidence="3">Synaptic vesicle membrane</location>
    </subcellularLocation>
    <subcellularLocation>
        <location evidence="1">Endomembrane system</location>
        <topology evidence="1">Peripheral membrane protein</topology>
    </subcellularLocation>
    <subcellularLocation>
        <location evidence="6">Golgi apparatus</location>
    </subcellularLocation>
    <subcellularLocation>
        <location evidence="7">Membrane</location>
        <location evidence="7">Clathrin-coated pit</location>
    </subcellularLocation>
    <subcellularLocation>
        <location evidence="4">Mitochondrion outer membrane</location>
        <topology evidence="4">Peripheral membrane protein</topology>
    </subcellularLocation>
    <subcellularLocation>
        <location evidence="2">Peroxisome</location>
    </subcellularLocation>
</comment>
<comment type="catalytic activity">
    <reaction evidence="27">
        <text>GTP + H2O = GDP + phosphate + H(+)</text>
        <dbReference type="Rhea" id="RHEA:19669"/>
        <dbReference type="ChEBI" id="CHEBI:15377"/>
        <dbReference type="ChEBI" id="CHEBI:15378"/>
        <dbReference type="ChEBI" id="CHEBI:37565"/>
        <dbReference type="ChEBI" id="CHEBI:43474"/>
        <dbReference type="ChEBI" id="CHEBI:58189"/>
        <dbReference type="EC" id="3.6.5.5"/>
    </reaction>
</comment>
<evidence type="ECO:0000256" key="9">
    <source>
        <dbReference type="ARBA" id="ARBA00018833"/>
    </source>
</evidence>
<dbReference type="PROSITE" id="PS00410">
    <property type="entry name" value="G_DYNAMIN_1"/>
    <property type="match status" value="1"/>
</dbReference>
<evidence type="ECO:0000313" key="33">
    <source>
        <dbReference type="Proteomes" id="UP000823872"/>
    </source>
</evidence>
<feature type="compositionally biased region" description="Basic and acidic residues" evidence="29">
    <location>
        <begin position="620"/>
        <end position="633"/>
    </location>
</feature>
<feature type="compositionally biased region" description="Basic and acidic residues" evidence="29">
    <location>
        <begin position="19"/>
        <end position="34"/>
    </location>
</feature>
<dbReference type="InterPro" id="IPR045063">
    <property type="entry name" value="Dynamin_N"/>
</dbReference>
<dbReference type="PROSITE" id="PS51388">
    <property type="entry name" value="GED"/>
    <property type="match status" value="1"/>
</dbReference>
<keyword evidence="26" id="KW-0968">Cytoplasmic vesicle</keyword>
<evidence type="ECO:0000256" key="29">
    <source>
        <dbReference type="SAM" id="MobiDB-lite"/>
    </source>
</evidence>
<evidence type="ECO:0000256" key="17">
    <source>
        <dbReference type="ARBA" id="ARBA00023034"/>
    </source>
</evidence>
<dbReference type="Pfam" id="PF00350">
    <property type="entry name" value="Dynamin_N"/>
    <property type="match status" value="1"/>
</dbReference>
<evidence type="ECO:0000256" key="26">
    <source>
        <dbReference type="ARBA" id="ARBA00023329"/>
    </source>
</evidence>
<evidence type="ECO:0000256" key="2">
    <source>
        <dbReference type="ARBA" id="ARBA00004275"/>
    </source>
</evidence>
<evidence type="ECO:0000256" key="4">
    <source>
        <dbReference type="ARBA" id="ARBA00004450"/>
    </source>
</evidence>
<protein>
    <recommendedName>
        <fullName evidence="9">Dynamin-1-like protein</fullName>
        <ecNumber evidence="8">3.6.5.5</ecNumber>
    </recommendedName>
</protein>
<evidence type="ECO:0000256" key="28">
    <source>
        <dbReference type="RuleBase" id="RU003932"/>
    </source>
</evidence>
<dbReference type="InterPro" id="IPR020850">
    <property type="entry name" value="GED_dom"/>
</dbReference>
<evidence type="ECO:0000256" key="8">
    <source>
        <dbReference type="ARBA" id="ARBA00011980"/>
    </source>
</evidence>
<evidence type="ECO:0000256" key="3">
    <source>
        <dbReference type="ARBA" id="ARBA00004432"/>
    </source>
</evidence>
<evidence type="ECO:0000256" key="6">
    <source>
        <dbReference type="ARBA" id="ARBA00004555"/>
    </source>
</evidence>
<keyword evidence="22 28" id="KW-0342">GTP-binding</keyword>
<evidence type="ECO:0000256" key="27">
    <source>
        <dbReference type="ARBA" id="ARBA00048040"/>
    </source>
</evidence>
<dbReference type="EC" id="3.6.5.5" evidence="8"/>
<dbReference type="Gene3D" id="3.40.50.300">
    <property type="entry name" value="P-loop containing nucleotide triphosphate hydrolases"/>
    <property type="match status" value="1"/>
</dbReference>
<evidence type="ECO:0000256" key="15">
    <source>
        <dbReference type="ARBA" id="ARBA00022859"/>
    </source>
</evidence>
<organism evidence="32 33">
    <name type="scientific">Felis catus</name>
    <name type="common">Cat</name>
    <name type="synonym">Felis silvestris catus</name>
    <dbReference type="NCBI Taxonomy" id="9685"/>
    <lineage>
        <taxon>Eukaryota</taxon>
        <taxon>Metazoa</taxon>
        <taxon>Chordata</taxon>
        <taxon>Craniata</taxon>
        <taxon>Vertebrata</taxon>
        <taxon>Euteleostomi</taxon>
        <taxon>Mammalia</taxon>
        <taxon>Eutheria</taxon>
        <taxon>Laurasiatheria</taxon>
        <taxon>Carnivora</taxon>
        <taxon>Feliformia</taxon>
        <taxon>Felidae</taxon>
        <taxon>Felinae</taxon>
        <taxon>Felis</taxon>
    </lineage>
</organism>
<evidence type="ECO:0000259" key="30">
    <source>
        <dbReference type="PROSITE" id="PS51388"/>
    </source>
</evidence>
<reference evidence="32" key="3">
    <citation type="submission" date="2025-09" db="UniProtKB">
        <authorList>
            <consortium name="Ensembl"/>
        </authorList>
    </citation>
    <scope>IDENTIFICATION</scope>
    <source>
        <strain evidence="32">breed Abyssinian</strain>
    </source>
</reference>